<organism evidence="2 3">
    <name type="scientific">Candidatus Enterenecus faecium</name>
    <dbReference type="NCBI Taxonomy" id="2840780"/>
    <lineage>
        <taxon>Bacteria</taxon>
        <taxon>Bacillati</taxon>
        <taxon>Bacillota</taxon>
        <taxon>Clostridia</taxon>
        <taxon>Eubacteriales</taxon>
        <taxon>Candidatus Enterenecus</taxon>
    </lineage>
</organism>
<gene>
    <name evidence="2" type="ORF">IAD31_01485</name>
</gene>
<dbReference type="AlphaFoldDB" id="A0A9D0YR88"/>
<proteinExistence type="predicted"/>
<keyword evidence="1" id="KW-1133">Transmembrane helix</keyword>
<comment type="caution">
    <text evidence="2">The sequence shown here is derived from an EMBL/GenBank/DDBJ whole genome shotgun (WGS) entry which is preliminary data.</text>
</comment>
<sequence>MDLIVYLVEGAIRFWIAAIPLIVTFLMLKRFQQPPKVAACCVALYLPVSVFFWVQLKDLFLVLYQGVPYLSSFVWIWAEHILWKQKTRRK</sequence>
<feature type="transmembrane region" description="Helical" evidence="1">
    <location>
        <begin position="37"/>
        <end position="56"/>
    </location>
</feature>
<accession>A0A9D0YR88</accession>
<dbReference type="Proteomes" id="UP000886879">
    <property type="component" value="Unassembled WGS sequence"/>
</dbReference>
<evidence type="ECO:0000313" key="2">
    <source>
        <dbReference type="EMBL" id="HIQ60264.1"/>
    </source>
</evidence>
<protein>
    <submittedName>
        <fullName evidence="2">Uncharacterized protein</fullName>
    </submittedName>
</protein>
<feature type="transmembrane region" description="Helical" evidence="1">
    <location>
        <begin position="62"/>
        <end position="83"/>
    </location>
</feature>
<evidence type="ECO:0000313" key="3">
    <source>
        <dbReference type="Proteomes" id="UP000886879"/>
    </source>
</evidence>
<keyword evidence="1" id="KW-0812">Transmembrane</keyword>
<reference evidence="2" key="2">
    <citation type="journal article" date="2021" name="PeerJ">
        <title>Extensive microbial diversity within the chicken gut microbiome revealed by metagenomics and culture.</title>
        <authorList>
            <person name="Gilroy R."/>
            <person name="Ravi A."/>
            <person name="Getino M."/>
            <person name="Pursley I."/>
            <person name="Horton D.L."/>
            <person name="Alikhan N.F."/>
            <person name="Baker D."/>
            <person name="Gharbi K."/>
            <person name="Hall N."/>
            <person name="Watson M."/>
            <person name="Adriaenssens E.M."/>
            <person name="Foster-Nyarko E."/>
            <person name="Jarju S."/>
            <person name="Secka A."/>
            <person name="Antonio M."/>
            <person name="Oren A."/>
            <person name="Chaudhuri R.R."/>
            <person name="La Ragione R."/>
            <person name="Hildebrand F."/>
            <person name="Pallen M.J."/>
        </authorList>
    </citation>
    <scope>NUCLEOTIDE SEQUENCE</scope>
    <source>
        <strain evidence="2">ChiGjej2B2-12916</strain>
    </source>
</reference>
<dbReference type="EMBL" id="DVFO01000011">
    <property type="protein sequence ID" value="HIQ60264.1"/>
    <property type="molecule type" value="Genomic_DNA"/>
</dbReference>
<name>A0A9D0YR88_9FIRM</name>
<reference evidence="2" key="1">
    <citation type="submission" date="2020-10" db="EMBL/GenBank/DDBJ databases">
        <authorList>
            <person name="Gilroy R."/>
        </authorList>
    </citation>
    <scope>NUCLEOTIDE SEQUENCE</scope>
    <source>
        <strain evidence="2">ChiGjej2B2-12916</strain>
    </source>
</reference>
<feature type="transmembrane region" description="Helical" evidence="1">
    <location>
        <begin position="12"/>
        <end position="28"/>
    </location>
</feature>
<evidence type="ECO:0000256" key="1">
    <source>
        <dbReference type="SAM" id="Phobius"/>
    </source>
</evidence>
<keyword evidence="1" id="KW-0472">Membrane</keyword>